<reference evidence="1" key="1">
    <citation type="submission" date="2020-08" db="EMBL/GenBank/DDBJ databases">
        <title>Multicomponent nature underlies the extraordinary mechanical properties of spider dragline silk.</title>
        <authorList>
            <person name="Kono N."/>
            <person name="Nakamura H."/>
            <person name="Mori M."/>
            <person name="Yoshida Y."/>
            <person name="Ohtoshi R."/>
            <person name="Malay A.D."/>
            <person name="Moran D.A.P."/>
            <person name="Tomita M."/>
            <person name="Numata K."/>
            <person name="Arakawa K."/>
        </authorList>
    </citation>
    <scope>NUCLEOTIDE SEQUENCE</scope>
</reference>
<gene>
    <name evidence="1" type="ORF">NPIL_552031</name>
</gene>
<evidence type="ECO:0000313" key="1">
    <source>
        <dbReference type="EMBL" id="GFT62645.1"/>
    </source>
</evidence>
<organism evidence="1 2">
    <name type="scientific">Nephila pilipes</name>
    <name type="common">Giant wood spider</name>
    <name type="synonym">Nephila maculata</name>
    <dbReference type="NCBI Taxonomy" id="299642"/>
    <lineage>
        <taxon>Eukaryota</taxon>
        <taxon>Metazoa</taxon>
        <taxon>Ecdysozoa</taxon>
        <taxon>Arthropoda</taxon>
        <taxon>Chelicerata</taxon>
        <taxon>Arachnida</taxon>
        <taxon>Araneae</taxon>
        <taxon>Araneomorphae</taxon>
        <taxon>Entelegynae</taxon>
        <taxon>Araneoidea</taxon>
        <taxon>Nephilidae</taxon>
        <taxon>Nephila</taxon>
    </lineage>
</organism>
<proteinExistence type="predicted"/>
<accession>A0A8X6PCB2</accession>
<sequence length="94" mass="10579">MEIFKYINTEEAVTQRFSKTECQSRYPIPSTIVFEMSQALQVADVRNARGPSLLVEVFHLLGRGVIGNNFTLASTCCRETTLSLPQWCDTSNAF</sequence>
<protein>
    <submittedName>
        <fullName evidence="1">Uncharacterized protein</fullName>
    </submittedName>
</protein>
<evidence type="ECO:0000313" key="2">
    <source>
        <dbReference type="Proteomes" id="UP000887013"/>
    </source>
</evidence>
<dbReference type="AlphaFoldDB" id="A0A8X6PCB2"/>
<keyword evidence="2" id="KW-1185">Reference proteome</keyword>
<name>A0A8X6PCB2_NEPPI</name>
<dbReference type="EMBL" id="BMAW01019305">
    <property type="protein sequence ID" value="GFT62645.1"/>
    <property type="molecule type" value="Genomic_DNA"/>
</dbReference>
<dbReference type="Proteomes" id="UP000887013">
    <property type="component" value="Unassembled WGS sequence"/>
</dbReference>
<comment type="caution">
    <text evidence="1">The sequence shown here is derived from an EMBL/GenBank/DDBJ whole genome shotgun (WGS) entry which is preliminary data.</text>
</comment>